<reference evidence="10" key="1">
    <citation type="journal article" date="2020" name="Nat. Ecol. Evol.">
        <title>Deeply conserved synteny resolves early events in vertebrate evolution.</title>
        <authorList>
            <person name="Simakov O."/>
            <person name="Marletaz F."/>
            <person name="Yue J.X."/>
            <person name="O'Connell B."/>
            <person name="Jenkins J."/>
            <person name="Brandt A."/>
            <person name="Calef R."/>
            <person name="Tung C.H."/>
            <person name="Huang T.K."/>
            <person name="Schmutz J."/>
            <person name="Satoh N."/>
            <person name="Yu J.K."/>
            <person name="Putnam N.H."/>
            <person name="Green R.E."/>
            <person name="Rokhsar D.S."/>
        </authorList>
    </citation>
    <scope>NUCLEOTIDE SEQUENCE [LARGE SCALE GENOMIC DNA]</scope>
    <source>
        <strain evidence="10">S238N-H82</strain>
    </source>
</reference>
<dbReference type="GO" id="GO:0005543">
    <property type="term" value="F:phospholipid binding"/>
    <property type="evidence" value="ECO:0000318"/>
    <property type="project" value="GO_Central"/>
</dbReference>
<feature type="disulfide bond" evidence="6">
    <location>
        <begin position="111"/>
        <end position="123"/>
    </location>
</feature>
<comment type="cofactor">
    <cofactor evidence="5">
        <name>Ca(2+)</name>
        <dbReference type="ChEBI" id="CHEBI:29108"/>
    </cofactor>
    <text evidence="5">Binds 1 Ca(2+) ion per subunit.</text>
</comment>
<dbReference type="KEGG" id="bfo:118411976"/>
<dbReference type="RefSeq" id="XP_035670407.1">
    <property type="nucleotide sequence ID" value="XM_035814514.1"/>
</dbReference>
<keyword evidence="2 8" id="KW-0964">Secreted</keyword>
<dbReference type="AlphaFoldDB" id="A0A9J7KUN2"/>
<evidence type="ECO:0000256" key="7">
    <source>
        <dbReference type="RuleBase" id="RU003654"/>
    </source>
</evidence>
<evidence type="ECO:0000313" key="10">
    <source>
        <dbReference type="Proteomes" id="UP000001554"/>
    </source>
</evidence>
<gene>
    <name evidence="11" type="primary">LOC118411976</name>
</gene>
<organism evidence="10 11">
    <name type="scientific">Branchiostoma floridae</name>
    <name type="common">Florida lancelet</name>
    <name type="synonym">Amphioxus</name>
    <dbReference type="NCBI Taxonomy" id="7739"/>
    <lineage>
        <taxon>Eukaryota</taxon>
        <taxon>Metazoa</taxon>
        <taxon>Chordata</taxon>
        <taxon>Cephalochordata</taxon>
        <taxon>Leptocardii</taxon>
        <taxon>Amphioxiformes</taxon>
        <taxon>Branchiostomatidae</taxon>
        <taxon>Branchiostoma</taxon>
    </lineage>
</organism>
<evidence type="ECO:0000256" key="8">
    <source>
        <dbReference type="RuleBase" id="RU361236"/>
    </source>
</evidence>
<feature type="binding site" evidence="5">
    <location>
        <position position="60"/>
    </location>
    <ligand>
        <name>Ca(2+)</name>
        <dbReference type="ChEBI" id="CHEBI:29108"/>
    </ligand>
</feature>
<keyword evidence="8" id="KW-0378">Hydrolase</keyword>
<keyword evidence="5 8" id="KW-0106">Calcium</keyword>
<evidence type="ECO:0000256" key="1">
    <source>
        <dbReference type="ARBA" id="ARBA00004613"/>
    </source>
</evidence>
<evidence type="ECO:0000256" key="4">
    <source>
        <dbReference type="PIRSR" id="PIRSR601211-1"/>
    </source>
</evidence>
<dbReference type="CDD" id="cd00125">
    <property type="entry name" value="PLA2c"/>
    <property type="match status" value="1"/>
</dbReference>
<dbReference type="OMA" id="NIDNCCL"/>
<evidence type="ECO:0000256" key="5">
    <source>
        <dbReference type="PIRSR" id="PIRSR601211-2"/>
    </source>
</evidence>
<feature type="disulfide bond" evidence="6">
    <location>
        <begin position="79"/>
        <end position="125"/>
    </location>
</feature>
<dbReference type="PRINTS" id="PR00389">
    <property type="entry name" value="PHPHLIPASEA2"/>
</dbReference>
<keyword evidence="5" id="KW-0479">Metal-binding</keyword>
<dbReference type="GO" id="GO:0046470">
    <property type="term" value="P:phosphatidylcholine metabolic process"/>
    <property type="evidence" value="ECO:0000318"/>
    <property type="project" value="GO_Central"/>
</dbReference>
<evidence type="ECO:0000256" key="2">
    <source>
        <dbReference type="ARBA" id="ARBA00022525"/>
    </source>
</evidence>
<feature type="disulfide bond" evidence="6">
    <location>
        <begin position="72"/>
        <end position="132"/>
    </location>
</feature>
<dbReference type="GeneID" id="118411976"/>
<dbReference type="Pfam" id="PF00068">
    <property type="entry name" value="Phospholip_A2_1"/>
    <property type="match status" value="1"/>
</dbReference>
<feature type="disulfide bond" evidence="6">
    <location>
        <begin position="88"/>
        <end position="118"/>
    </location>
</feature>
<sequence length="180" mass="20159">MHSVVTSTKPRVVCLFVLTFTGCWAAATPRLLEQLGDMIVKVTGREPWAYWDYGCWCGPGGQGAPVDETDFCCRTHDHCYDALDLPPCKWGDAETYLVPYQFNIQGRNVTCLNESGSCKRSLCECDKGLATCLSRSTYVPAHNHMNQDVCKDSGEAENAESDVEPEQKGWKDWIHQMLRG</sequence>
<dbReference type="GO" id="GO:0016042">
    <property type="term" value="P:lipid catabolic process"/>
    <property type="evidence" value="ECO:0007669"/>
    <property type="project" value="InterPro"/>
</dbReference>
<dbReference type="SUPFAM" id="SSF48619">
    <property type="entry name" value="Phospholipase A2, PLA2"/>
    <property type="match status" value="1"/>
</dbReference>
<keyword evidence="8" id="KW-0443">Lipid metabolism</keyword>
<feature type="disulfide bond" evidence="6">
    <location>
        <begin position="57"/>
        <end position="73"/>
    </location>
</feature>
<dbReference type="GO" id="GO:0050482">
    <property type="term" value="P:arachidonate secretion"/>
    <property type="evidence" value="ECO:0007669"/>
    <property type="project" value="InterPro"/>
</dbReference>
<dbReference type="PANTHER" id="PTHR11716">
    <property type="entry name" value="PHOSPHOLIPASE A2 FAMILY MEMBER"/>
    <property type="match status" value="1"/>
</dbReference>
<accession>A0A9J7KUN2</accession>
<evidence type="ECO:0000259" key="9">
    <source>
        <dbReference type="SMART" id="SM00085"/>
    </source>
</evidence>
<feature type="binding site" evidence="5">
    <location>
        <position position="77"/>
    </location>
    <ligand>
        <name>Ca(2+)</name>
        <dbReference type="ChEBI" id="CHEBI:29108"/>
    </ligand>
</feature>
<dbReference type="GO" id="GO:0005576">
    <property type="term" value="C:extracellular region"/>
    <property type="evidence" value="ECO:0007669"/>
    <property type="project" value="UniProtKB-SubCell"/>
</dbReference>
<comment type="similarity">
    <text evidence="7">Belongs to the phospholipase A2 family.</text>
</comment>
<keyword evidence="3 6" id="KW-1015">Disulfide bond</keyword>
<feature type="binding site" evidence="5">
    <location>
        <position position="58"/>
    </location>
    <ligand>
        <name>Ca(2+)</name>
        <dbReference type="ChEBI" id="CHEBI:29108"/>
    </ligand>
</feature>
<proteinExistence type="inferred from homology"/>
<name>A0A9J7KUN2_BRAFL</name>
<evidence type="ECO:0000256" key="3">
    <source>
        <dbReference type="ARBA" id="ARBA00023157"/>
    </source>
</evidence>
<dbReference type="SMART" id="SM00085">
    <property type="entry name" value="PA2c"/>
    <property type="match status" value="1"/>
</dbReference>
<dbReference type="GO" id="GO:0005509">
    <property type="term" value="F:calcium ion binding"/>
    <property type="evidence" value="ECO:0000318"/>
    <property type="project" value="GO_Central"/>
</dbReference>
<dbReference type="OrthoDB" id="5841574at2759"/>
<feature type="chain" id="PRO_5039961860" description="Phospholipase A2" evidence="8">
    <location>
        <begin position="26"/>
        <end position="180"/>
    </location>
</feature>
<protein>
    <recommendedName>
        <fullName evidence="8">Phospholipase A2</fullName>
        <ecNumber evidence="8">3.1.1.4</ecNumber>
    </recommendedName>
</protein>
<keyword evidence="8" id="KW-0732">Signal</keyword>
<dbReference type="PROSITE" id="PS00118">
    <property type="entry name" value="PA2_HIS"/>
    <property type="match status" value="1"/>
</dbReference>
<dbReference type="GO" id="GO:0047498">
    <property type="term" value="F:calcium-dependent phospholipase A2 activity"/>
    <property type="evidence" value="ECO:0000318"/>
    <property type="project" value="GO_Central"/>
</dbReference>
<evidence type="ECO:0000313" key="11">
    <source>
        <dbReference type="RefSeq" id="XP_035670407.1"/>
    </source>
</evidence>
<feature type="domain" description="Phospholipase A2-like central" evidence="9">
    <location>
        <begin position="31"/>
        <end position="151"/>
    </location>
</feature>
<dbReference type="InterPro" id="IPR036444">
    <property type="entry name" value="PLipase_A2_dom_sf"/>
</dbReference>
<feature type="active site" evidence="4">
    <location>
        <position position="76"/>
    </location>
</feature>
<dbReference type="InterPro" id="IPR001211">
    <property type="entry name" value="PLA2"/>
</dbReference>
<dbReference type="EC" id="3.1.1.4" evidence="8"/>
<dbReference type="GO" id="GO:0046471">
    <property type="term" value="P:phosphatidylglycerol metabolic process"/>
    <property type="evidence" value="ECO:0000318"/>
    <property type="project" value="GO_Central"/>
</dbReference>
<comment type="subcellular location">
    <subcellularLocation>
        <location evidence="1 8">Secreted</location>
    </subcellularLocation>
</comment>
<evidence type="ECO:0000256" key="6">
    <source>
        <dbReference type="PIRSR" id="PIRSR601211-3"/>
    </source>
</evidence>
<feature type="signal peptide" evidence="8">
    <location>
        <begin position="1"/>
        <end position="25"/>
    </location>
</feature>
<comment type="catalytic activity">
    <reaction evidence="8">
        <text>a 1,2-diacyl-sn-glycero-3-phosphocholine + H2O = a 1-acyl-sn-glycero-3-phosphocholine + a fatty acid + H(+)</text>
        <dbReference type="Rhea" id="RHEA:15801"/>
        <dbReference type="ChEBI" id="CHEBI:15377"/>
        <dbReference type="ChEBI" id="CHEBI:15378"/>
        <dbReference type="ChEBI" id="CHEBI:28868"/>
        <dbReference type="ChEBI" id="CHEBI:57643"/>
        <dbReference type="ChEBI" id="CHEBI:58168"/>
        <dbReference type="EC" id="3.1.1.4"/>
    </reaction>
</comment>
<dbReference type="Proteomes" id="UP000001554">
    <property type="component" value="Chromosome 3"/>
</dbReference>
<dbReference type="PANTHER" id="PTHR11716:SF101">
    <property type="entry name" value="BASIC PHOSPHOLIPASE A2 PA-11-LIKE"/>
    <property type="match status" value="1"/>
</dbReference>
<dbReference type="InterPro" id="IPR033113">
    <property type="entry name" value="PLA2_histidine"/>
</dbReference>
<dbReference type="InterPro" id="IPR016090">
    <property type="entry name" value="PLA2-like_dom"/>
</dbReference>
<dbReference type="Gene3D" id="1.20.90.10">
    <property type="entry name" value="Phospholipase A2 domain"/>
    <property type="match status" value="1"/>
</dbReference>
<feature type="active site" evidence="4">
    <location>
        <position position="126"/>
    </location>
</feature>
<reference evidence="11" key="2">
    <citation type="submission" date="2025-08" db="UniProtKB">
        <authorList>
            <consortium name="RefSeq"/>
        </authorList>
    </citation>
    <scope>IDENTIFICATION</scope>
    <source>
        <strain evidence="11">S238N-H82</strain>
        <tissue evidence="11">Testes</tissue>
    </source>
</reference>
<keyword evidence="10" id="KW-1185">Reference proteome</keyword>